<dbReference type="InterPro" id="IPR000286">
    <property type="entry name" value="HDACs"/>
</dbReference>
<reference evidence="2 3" key="1">
    <citation type="journal article" date="2016" name="Nat. Microbiol.">
        <title>Genomic inference of the metabolism of cosmopolitan subsurface Archaea, Hadesarchaea.</title>
        <authorList>
            <person name="Baker B.J."/>
            <person name="Saw J.H."/>
            <person name="Lind A.E."/>
            <person name="Lazar C.S."/>
            <person name="Hinrichs K.-U."/>
            <person name="Teske A.P."/>
            <person name="Ettema T.J."/>
        </authorList>
    </citation>
    <scope>NUCLEOTIDE SEQUENCE [LARGE SCALE GENOMIC DNA]</scope>
</reference>
<proteinExistence type="predicted"/>
<dbReference type="Proteomes" id="UP000074294">
    <property type="component" value="Unassembled WGS sequence"/>
</dbReference>
<dbReference type="Gene3D" id="3.40.800.20">
    <property type="entry name" value="Histone deacetylase domain"/>
    <property type="match status" value="1"/>
</dbReference>
<gene>
    <name evidence="2" type="ORF">APZ16_02970</name>
</gene>
<dbReference type="Pfam" id="PF00850">
    <property type="entry name" value="Hist_deacetyl"/>
    <property type="match status" value="1"/>
</dbReference>
<dbReference type="GO" id="GO:0040029">
    <property type="term" value="P:epigenetic regulation of gene expression"/>
    <property type="evidence" value="ECO:0007669"/>
    <property type="project" value="TreeGrafter"/>
</dbReference>
<evidence type="ECO:0000259" key="1">
    <source>
        <dbReference type="Pfam" id="PF00850"/>
    </source>
</evidence>
<feature type="domain" description="Histone deacetylase" evidence="1">
    <location>
        <begin position="20"/>
        <end position="312"/>
    </location>
</feature>
<dbReference type="GO" id="GO:0004407">
    <property type="term" value="F:histone deacetylase activity"/>
    <property type="evidence" value="ECO:0007669"/>
    <property type="project" value="TreeGrafter"/>
</dbReference>
<sequence>MKTALVYSDKYLEHNPGMGHPERPERLKAIVNGLKRFSLWSSPEIRIVEPRPAERDDIALVHDPDYISLVEKMSALERPIDGDTPTKKNTFELALLAAGGSIKAGELVMSGEFKNAFALVRPPGHHACRNHGGGFCYFNNIAVMIERLKRDFRLKRIFVLDFDAHHGNGTQEIFYADPSVLYMSLHQHPLTLYPGTGFPDEIGEDKGRGFKVNVPLEPGSGDIEYGEVMREIFVPICEKFRPELFAVSAGFDAHFDDPLTGLRLSTEAYGWLTTMVITQAEKFCEGKVVFLLEGGYDLEALAGGVVYVVRAMLGERFHPPEERTRLKLIDELKMLLSEKWSL</sequence>
<dbReference type="AlphaFoldDB" id="A0A147K0T4"/>
<organism evidence="2 3">
    <name type="scientific">Hadarchaeum yellowstonense</name>
    <dbReference type="NCBI Taxonomy" id="1776334"/>
    <lineage>
        <taxon>Archaea</taxon>
        <taxon>Methanobacteriati</taxon>
        <taxon>Candidatus Hadarchaeota</taxon>
        <taxon>Candidatus Hadarchaeia</taxon>
        <taxon>Candidatus Hadarchaeales</taxon>
        <taxon>Candidatus Hadarchaeaceae</taxon>
        <taxon>Candidatus Hadarchaeum</taxon>
    </lineage>
</organism>
<dbReference type="InterPro" id="IPR037138">
    <property type="entry name" value="His_deacetylse_dom_sf"/>
</dbReference>
<dbReference type="InterPro" id="IPR023696">
    <property type="entry name" value="Ureohydrolase_dom_sf"/>
</dbReference>
<evidence type="ECO:0000313" key="2">
    <source>
        <dbReference type="EMBL" id="KUO42412.1"/>
    </source>
</evidence>
<dbReference type="CDD" id="cd09992">
    <property type="entry name" value="HDAC_classII"/>
    <property type="match status" value="1"/>
</dbReference>
<protein>
    <recommendedName>
        <fullName evidence="1">Histone deacetylase domain-containing protein</fullName>
    </recommendedName>
</protein>
<dbReference type="SUPFAM" id="SSF52768">
    <property type="entry name" value="Arginase/deacetylase"/>
    <property type="match status" value="1"/>
</dbReference>
<dbReference type="InterPro" id="IPR023801">
    <property type="entry name" value="His_deacetylse_dom"/>
</dbReference>
<dbReference type="PANTHER" id="PTHR10625">
    <property type="entry name" value="HISTONE DEACETYLASE HDAC1-RELATED"/>
    <property type="match status" value="1"/>
</dbReference>
<dbReference type="EMBL" id="LQMQ01000007">
    <property type="protein sequence ID" value="KUO42412.1"/>
    <property type="molecule type" value="Genomic_DNA"/>
</dbReference>
<dbReference type="STRING" id="1776334.APZ16_02970"/>
<dbReference type="PANTHER" id="PTHR10625:SF10">
    <property type="entry name" value="HISTONE DEACETYLASE HDAC1"/>
    <property type="match status" value="1"/>
</dbReference>
<comment type="caution">
    <text evidence="2">The sequence shown here is derived from an EMBL/GenBank/DDBJ whole genome shotgun (WGS) entry which is preliminary data.</text>
</comment>
<dbReference type="PRINTS" id="PR01270">
    <property type="entry name" value="HDASUPER"/>
</dbReference>
<name>A0A147K0T4_HADYE</name>
<evidence type="ECO:0000313" key="3">
    <source>
        <dbReference type="Proteomes" id="UP000074294"/>
    </source>
</evidence>
<accession>A0A147K0T4</accession>